<dbReference type="RefSeq" id="WP_089919097.1">
    <property type="nucleotide sequence ID" value="NZ_FOBB01000009.1"/>
</dbReference>
<name>A0A1H8EV86_9BACT</name>
<dbReference type="Gene3D" id="3.40.710.10">
    <property type="entry name" value="DD-peptidase/beta-lactamase superfamily"/>
    <property type="match status" value="1"/>
</dbReference>
<dbReference type="SUPFAM" id="SSF56601">
    <property type="entry name" value="beta-lactamase/transpeptidase-like"/>
    <property type="match status" value="1"/>
</dbReference>
<dbReference type="Proteomes" id="UP000198984">
    <property type="component" value="Unassembled WGS sequence"/>
</dbReference>
<dbReference type="PANTHER" id="PTHR46825">
    <property type="entry name" value="D-ALANYL-D-ALANINE-CARBOXYPEPTIDASE/ENDOPEPTIDASE AMPH"/>
    <property type="match status" value="1"/>
</dbReference>
<organism evidence="3 4">
    <name type="scientific">Chitinophaga rupis</name>
    <dbReference type="NCBI Taxonomy" id="573321"/>
    <lineage>
        <taxon>Bacteria</taxon>
        <taxon>Pseudomonadati</taxon>
        <taxon>Bacteroidota</taxon>
        <taxon>Chitinophagia</taxon>
        <taxon>Chitinophagales</taxon>
        <taxon>Chitinophagaceae</taxon>
        <taxon>Chitinophaga</taxon>
    </lineage>
</organism>
<evidence type="ECO:0000313" key="3">
    <source>
        <dbReference type="EMBL" id="SEN23393.1"/>
    </source>
</evidence>
<keyword evidence="4" id="KW-1185">Reference proteome</keyword>
<dbReference type="InterPro" id="IPR001466">
    <property type="entry name" value="Beta-lactam-related"/>
</dbReference>
<dbReference type="PANTHER" id="PTHR46825:SF8">
    <property type="entry name" value="BETA-LACTAMASE-RELATED"/>
    <property type="match status" value="1"/>
</dbReference>
<dbReference type="OrthoDB" id="9793489at2"/>
<accession>A0A1H8EV86</accession>
<keyword evidence="1" id="KW-0732">Signal</keyword>
<protein>
    <submittedName>
        <fullName evidence="3">CubicO group peptidase, beta-lactamase class C family</fullName>
    </submittedName>
</protein>
<dbReference type="EMBL" id="FOBB01000009">
    <property type="protein sequence ID" value="SEN23393.1"/>
    <property type="molecule type" value="Genomic_DNA"/>
</dbReference>
<proteinExistence type="predicted"/>
<evidence type="ECO:0000256" key="1">
    <source>
        <dbReference type="SAM" id="SignalP"/>
    </source>
</evidence>
<feature type="domain" description="Beta-lactamase-related" evidence="2">
    <location>
        <begin position="41"/>
        <end position="371"/>
    </location>
</feature>
<evidence type="ECO:0000313" key="4">
    <source>
        <dbReference type="Proteomes" id="UP000198984"/>
    </source>
</evidence>
<dbReference type="Pfam" id="PF00144">
    <property type="entry name" value="Beta-lactamase"/>
    <property type="match status" value="1"/>
</dbReference>
<dbReference type="AlphaFoldDB" id="A0A1H8EV86"/>
<dbReference type="InterPro" id="IPR012338">
    <property type="entry name" value="Beta-lactam/transpept-like"/>
</dbReference>
<evidence type="ECO:0000259" key="2">
    <source>
        <dbReference type="Pfam" id="PF00144"/>
    </source>
</evidence>
<dbReference type="STRING" id="573321.SAMN04488505_10941"/>
<feature type="signal peptide" evidence="1">
    <location>
        <begin position="1"/>
        <end position="21"/>
    </location>
</feature>
<sequence>MKNCYTLLLFIFILSSQLVIAQNKQETKLDSLIQKIGEKIKANPQLAGLSMGVYHKGERSFYNFGTTELGKTLAPTENTIYEIGSITKTFASLLLANAVAEKKVKMEDDIRKYLDGEYPNLEYNGNPIKLINLANTTSGLPDWLPSFPYELQNAPADSVAIIRSRIYGSYTRKDFYDALHKVKLDTVPGLKPHHSNAGAQLLAYILERVYKAPFEQLIQTYITAPLEMWNTAFLSSAPQSGLLAKGYNEKGTQMPYDFTMPYFKASGGLSSCTADLLKYVQLQLDENNKAIQTCHQRTLNVDVQTGKVVGPLPEDKVNASVYSVGLNWFLYKYDNGYTQIWADGGTSGFCSYLVIYPELKSGVVILSNEVDQKTFNMLPGIAYEIFQLFQQK</sequence>
<gene>
    <name evidence="3" type="ORF">SAMN04488505_10941</name>
</gene>
<feature type="chain" id="PRO_5011743386" evidence="1">
    <location>
        <begin position="22"/>
        <end position="392"/>
    </location>
</feature>
<reference evidence="3 4" key="1">
    <citation type="submission" date="2016-10" db="EMBL/GenBank/DDBJ databases">
        <authorList>
            <person name="de Groot N.N."/>
        </authorList>
    </citation>
    <scope>NUCLEOTIDE SEQUENCE [LARGE SCALE GENOMIC DNA]</scope>
    <source>
        <strain evidence="3 4">DSM 21039</strain>
    </source>
</reference>
<dbReference type="InterPro" id="IPR050491">
    <property type="entry name" value="AmpC-like"/>
</dbReference>